<evidence type="ECO:0000313" key="3">
    <source>
        <dbReference type="Proteomes" id="UP000246005"/>
    </source>
</evidence>
<dbReference type="EMBL" id="QGHB01000016">
    <property type="protein sequence ID" value="PWK81655.1"/>
    <property type="molecule type" value="Genomic_DNA"/>
</dbReference>
<reference evidence="2 3" key="1">
    <citation type="submission" date="2018-05" db="EMBL/GenBank/DDBJ databases">
        <title>Genomic Encyclopedia of Type Strains, Phase IV (KMG-IV): sequencing the most valuable type-strain genomes for metagenomic binning, comparative biology and taxonomic classification.</title>
        <authorList>
            <person name="Goeker M."/>
        </authorList>
    </citation>
    <scope>NUCLEOTIDE SEQUENCE [LARGE SCALE GENOMIC DNA]</scope>
    <source>
        <strain evidence="2 3">DSM 45480</strain>
    </source>
</reference>
<evidence type="ECO:0000313" key="2">
    <source>
        <dbReference type="EMBL" id="PWK81655.1"/>
    </source>
</evidence>
<evidence type="ECO:0000256" key="1">
    <source>
        <dbReference type="SAM" id="MobiDB-lite"/>
    </source>
</evidence>
<dbReference type="AlphaFoldDB" id="A0A316HLS4"/>
<organism evidence="2 3">
    <name type="scientific">Lentzea atacamensis</name>
    <dbReference type="NCBI Taxonomy" id="531938"/>
    <lineage>
        <taxon>Bacteria</taxon>
        <taxon>Bacillati</taxon>
        <taxon>Actinomycetota</taxon>
        <taxon>Actinomycetes</taxon>
        <taxon>Pseudonocardiales</taxon>
        <taxon>Pseudonocardiaceae</taxon>
        <taxon>Lentzea</taxon>
    </lineage>
</organism>
<comment type="caution">
    <text evidence="2">The sequence shown here is derived from an EMBL/GenBank/DDBJ whole genome shotgun (WGS) entry which is preliminary data.</text>
</comment>
<accession>A0A316HLS4</accession>
<name>A0A316HLS4_9PSEU</name>
<proteinExistence type="predicted"/>
<dbReference type="Proteomes" id="UP000246005">
    <property type="component" value="Unassembled WGS sequence"/>
</dbReference>
<gene>
    <name evidence="2" type="ORF">C8D88_11666</name>
</gene>
<feature type="region of interest" description="Disordered" evidence="1">
    <location>
        <begin position="1"/>
        <end position="21"/>
    </location>
</feature>
<sequence length="40" mass="4625">MVLQEITDHVSTEVDPDWAHPDEYTADDNWRTGFEYGGAR</sequence>
<protein>
    <submittedName>
        <fullName evidence="2">Uncharacterized protein</fullName>
    </submittedName>
</protein>
<dbReference type="RefSeq" id="WP_267900109.1">
    <property type="nucleotide sequence ID" value="NZ_QGHB01000016.1"/>
</dbReference>